<dbReference type="Proteomes" id="UP000051442">
    <property type="component" value="Unassembled WGS sequence"/>
</dbReference>
<reference evidence="2 3" key="1">
    <citation type="journal article" date="2015" name="Genome Announc.">
        <title>Expanding the biotechnology potential of lactobacilli through comparative genomics of 213 strains and associated genera.</title>
        <authorList>
            <person name="Sun Z."/>
            <person name="Harris H.M."/>
            <person name="McCann A."/>
            <person name="Guo C."/>
            <person name="Argimon S."/>
            <person name="Zhang W."/>
            <person name="Yang X."/>
            <person name="Jeffery I.B."/>
            <person name="Cooney J.C."/>
            <person name="Kagawa T.F."/>
            <person name="Liu W."/>
            <person name="Song Y."/>
            <person name="Salvetti E."/>
            <person name="Wrobel A."/>
            <person name="Rasinkangas P."/>
            <person name="Parkhill J."/>
            <person name="Rea M.C."/>
            <person name="O'Sullivan O."/>
            <person name="Ritari J."/>
            <person name="Douillard F.P."/>
            <person name="Paul Ross R."/>
            <person name="Yang R."/>
            <person name="Briner A.E."/>
            <person name="Felis G.E."/>
            <person name="de Vos W.M."/>
            <person name="Barrangou R."/>
            <person name="Klaenhammer T.R."/>
            <person name="Caufield P.W."/>
            <person name="Cui Y."/>
            <person name="Zhang H."/>
            <person name="O'Toole P.W."/>
        </authorList>
    </citation>
    <scope>NUCLEOTIDE SEQUENCE [LARGE SCALE GENOMIC DNA]</scope>
    <source>
        <strain evidence="2 3">DSM 23365</strain>
    </source>
</reference>
<comment type="caution">
    <text evidence="2">The sequence shown here is derived from an EMBL/GenBank/DDBJ whole genome shotgun (WGS) entry which is preliminary data.</text>
</comment>
<dbReference type="Gene3D" id="3.10.120.10">
    <property type="entry name" value="Cytochrome b5-like heme/steroid binding domain"/>
    <property type="match status" value="1"/>
</dbReference>
<proteinExistence type="predicted"/>
<dbReference type="AlphaFoldDB" id="A0A0R2EUG6"/>
<dbReference type="PATRIC" id="fig|1423804.4.peg.1690"/>
<dbReference type="EMBL" id="AYZM01000134">
    <property type="protein sequence ID" value="KRN19934.1"/>
    <property type="molecule type" value="Genomic_DNA"/>
</dbReference>
<gene>
    <name evidence="2" type="ORF">FD14_GL001564</name>
</gene>
<keyword evidence="3" id="KW-1185">Reference proteome</keyword>
<organism evidence="2 3">
    <name type="scientific">Secundilactobacillus similis DSM 23365 = JCM 2765</name>
    <dbReference type="NCBI Taxonomy" id="1423804"/>
    <lineage>
        <taxon>Bacteria</taxon>
        <taxon>Bacillati</taxon>
        <taxon>Bacillota</taxon>
        <taxon>Bacilli</taxon>
        <taxon>Lactobacillales</taxon>
        <taxon>Lactobacillaceae</taxon>
        <taxon>Secundilactobacillus</taxon>
    </lineage>
</organism>
<dbReference type="SMART" id="SM01117">
    <property type="entry name" value="Cyt-b5"/>
    <property type="match status" value="1"/>
</dbReference>
<dbReference type="Pfam" id="PF00173">
    <property type="entry name" value="Cyt-b5"/>
    <property type="match status" value="1"/>
</dbReference>
<dbReference type="SUPFAM" id="SSF55856">
    <property type="entry name" value="Cytochrome b5-like heme/steroid binding domain"/>
    <property type="match status" value="1"/>
</dbReference>
<feature type="domain" description="Cytochrome b5 heme-binding" evidence="1">
    <location>
        <begin position="9"/>
        <end position="80"/>
    </location>
</feature>
<evidence type="ECO:0000313" key="3">
    <source>
        <dbReference type="Proteomes" id="UP000051442"/>
    </source>
</evidence>
<accession>A0A0R2EUG6</accession>
<protein>
    <recommendedName>
        <fullName evidence="1">Cytochrome b5 heme-binding domain-containing protein</fullName>
    </recommendedName>
</protein>
<dbReference type="InterPro" id="IPR036400">
    <property type="entry name" value="Cyt_B5-like_heme/steroid_sf"/>
</dbReference>
<evidence type="ECO:0000313" key="2">
    <source>
        <dbReference type="EMBL" id="KRN19934.1"/>
    </source>
</evidence>
<sequence length="81" mass="8912">MRLNMAQTFTKEELKQYDGQDGRKAYVAIDGTVYDLTDVPAWQGGKHHGQMAGNDLSEVIKKAPHQKSVLAKLPVVGTLTD</sequence>
<dbReference type="InterPro" id="IPR001199">
    <property type="entry name" value="Cyt_B5-like_heme/steroid-bd"/>
</dbReference>
<name>A0A0R2EUG6_9LACO</name>
<evidence type="ECO:0000259" key="1">
    <source>
        <dbReference type="SMART" id="SM01117"/>
    </source>
</evidence>